<dbReference type="AlphaFoldDB" id="A0A926VDZ1"/>
<reference evidence="1" key="2">
    <citation type="submission" date="2020-08" db="EMBL/GenBank/DDBJ databases">
        <authorList>
            <person name="Chen M."/>
            <person name="Teng W."/>
            <person name="Zhao L."/>
            <person name="Hu C."/>
            <person name="Zhou Y."/>
            <person name="Han B."/>
            <person name="Song L."/>
            <person name="Shu W."/>
        </authorList>
    </citation>
    <scope>NUCLEOTIDE SEQUENCE</scope>
    <source>
        <strain evidence="1">FACHB-1375</strain>
    </source>
</reference>
<sequence length="192" mass="21034">MSKQYSPQSDGFGPLGRVGLAIDEIDAPTFFASPSRGQTTSESDLLVSVPGYVYLNLEDLKCFEVVDRQFQRWGAIFHNCIAIHPSNPAFPARSGATVLMGAPKTGWLEATFLHPVCFVKAFVTSSQRLVLSAYDRDNQRLTQVEMPGPNLAGSDSQIPPNAPLSIKAPNIYRITFSAFDGQFTVDDLSFQL</sequence>
<proteinExistence type="predicted"/>
<dbReference type="Proteomes" id="UP000641646">
    <property type="component" value="Unassembled WGS sequence"/>
</dbReference>
<reference evidence="1" key="1">
    <citation type="journal article" date="2015" name="ISME J.">
        <title>Draft Genome Sequence of Streptomyces incarnatus NRRL8089, which Produces the Nucleoside Antibiotic Sinefungin.</title>
        <authorList>
            <person name="Oshima K."/>
            <person name="Hattori M."/>
            <person name="Shimizu H."/>
            <person name="Fukuda K."/>
            <person name="Nemoto M."/>
            <person name="Inagaki K."/>
            <person name="Tamura T."/>
        </authorList>
    </citation>
    <scope>NUCLEOTIDE SEQUENCE</scope>
    <source>
        <strain evidence="1">FACHB-1375</strain>
    </source>
</reference>
<gene>
    <name evidence="1" type="ORF">H6G03_12050</name>
</gene>
<organism evidence="1 2">
    <name type="scientific">Aerosakkonema funiforme FACHB-1375</name>
    <dbReference type="NCBI Taxonomy" id="2949571"/>
    <lineage>
        <taxon>Bacteria</taxon>
        <taxon>Bacillati</taxon>
        <taxon>Cyanobacteriota</taxon>
        <taxon>Cyanophyceae</taxon>
        <taxon>Oscillatoriophycideae</taxon>
        <taxon>Aerosakkonematales</taxon>
        <taxon>Aerosakkonemataceae</taxon>
        <taxon>Aerosakkonema</taxon>
    </lineage>
</organism>
<dbReference type="EMBL" id="JACJPW010000026">
    <property type="protein sequence ID" value="MBD2181830.1"/>
    <property type="molecule type" value="Genomic_DNA"/>
</dbReference>
<protein>
    <submittedName>
        <fullName evidence="1">Uncharacterized protein</fullName>
    </submittedName>
</protein>
<evidence type="ECO:0000313" key="1">
    <source>
        <dbReference type="EMBL" id="MBD2181830.1"/>
    </source>
</evidence>
<evidence type="ECO:0000313" key="2">
    <source>
        <dbReference type="Proteomes" id="UP000641646"/>
    </source>
</evidence>
<keyword evidence="2" id="KW-1185">Reference proteome</keyword>
<comment type="caution">
    <text evidence="1">The sequence shown here is derived from an EMBL/GenBank/DDBJ whole genome shotgun (WGS) entry which is preliminary data.</text>
</comment>
<dbReference type="RefSeq" id="WP_190464640.1">
    <property type="nucleotide sequence ID" value="NZ_JACJPW010000026.1"/>
</dbReference>
<accession>A0A926VDZ1</accession>
<name>A0A926VDZ1_9CYAN</name>